<keyword evidence="2" id="KW-1185">Reference proteome</keyword>
<evidence type="ECO:0000313" key="1">
    <source>
        <dbReference type="EMBL" id="SJM34020.1"/>
    </source>
</evidence>
<dbReference type="AlphaFoldDB" id="A0A2P9AS88"/>
<gene>
    <name evidence="1" type="ORF">BQ8482_380203</name>
</gene>
<sequence>MLYHIKRGHTKFTMVDLPPGIEPADYARLLTDKQDPRIDDKWGPAGCLDLGGGEYYFFGWAST</sequence>
<evidence type="ECO:0000313" key="2">
    <source>
        <dbReference type="Proteomes" id="UP000245698"/>
    </source>
</evidence>
<protein>
    <submittedName>
        <fullName evidence="1">Uncharacterized protein</fullName>
    </submittedName>
</protein>
<reference evidence="2" key="1">
    <citation type="submission" date="2016-12" db="EMBL/GenBank/DDBJ databases">
        <authorList>
            <person name="Brunel B."/>
        </authorList>
    </citation>
    <scope>NUCLEOTIDE SEQUENCE [LARGE SCALE GENOMIC DNA]</scope>
</reference>
<dbReference type="Proteomes" id="UP000245698">
    <property type="component" value="Unassembled WGS sequence"/>
</dbReference>
<proteinExistence type="predicted"/>
<organism evidence="1 2">
    <name type="scientific">Mesorhizobium delmotii</name>
    <dbReference type="NCBI Taxonomy" id="1631247"/>
    <lineage>
        <taxon>Bacteria</taxon>
        <taxon>Pseudomonadati</taxon>
        <taxon>Pseudomonadota</taxon>
        <taxon>Alphaproteobacteria</taxon>
        <taxon>Hyphomicrobiales</taxon>
        <taxon>Phyllobacteriaceae</taxon>
        <taxon>Mesorhizobium</taxon>
    </lineage>
</organism>
<dbReference type="EMBL" id="FUIG01000046">
    <property type="protein sequence ID" value="SJM34020.1"/>
    <property type="molecule type" value="Genomic_DNA"/>
</dbReference>
<accession>A0A2P9AS88</accession>
<name>A0A2P9AS88_9HYPH</name>